<dbReference type="OrthoDB" id="273556at2759"/>
<accession>A0A9W7Y478</accession>
<name>A0A9W7Y478_9FUNG</name>
<dbReference type="SMART" id="SM00290">
    <property type="entry name" value="ZnF_UBP"/>
    <property type="match status" value="1"/>
</dbReference>
<keyword evidence="9" id="KW-1185">Reference proteome</keyword>
<feature type="region of interest" description="Disordered" evidence="5">
    <location>
        <begin position="1"/>
        <end position="36"/>
    </location>
</feature>
<dbReference type="AlphaFoldDB" id="A0A9W7Y478"/>
<feature type="domain" description="RING-type" evidence="6">
    <location>
        <begin position="178"/>
        <end position="215"/>
    </location>
</feature>
<protein>
    <recommendedName>
        <fullName evidence="10">Zf-UBP-domain-containing protein</fullName>
    </recommendedName>
</protein>
<gene>
    <name evidence="8" type="ORF">LPJ53_001047</name>
</gene>
<dbReference type="Proteomes" id="UP001149813">
    <property type="component" value="Unassembled WGS sequence"/>
</dbReference>
<dbReference type="EMBL" id="JANBOJ010000023">
    <property type="protein sequence ID" value="KAJ1724686.1"/>
    <property type="molecule type" value="Genomic_DNA"/>
</dbReference>
<dbReference type="Gene3D" id="3.30.40.10">
    <property type="entry name" value="Zinc/RING finger domain, C3HC4 (zinc finger)"/>
    <property type="match status" value="2"/>
</dbReference>
<feature type="region of interest" description="Disordered" evidence="5">
    <location>
        <begin position="476"/>
        <end position="513"/>
    </location>
</feature>
<evidence type="ECO:0000259" key="7">
    <source>
        <dbReference type="PROSITE" id="PS50271"/>
    </source>
</evidence>
<sequence>MDSASTHADTAAHAEGSKNKSRSKGGSAKQRTGVRGEYTASNKVLWLYGASEEPTADGSLEPPPPAERPAPVLCVPFVPGYMTATDFLSFTGVHRRDISHMLAVRHAHAPSSCLVALRFASTQGAADFRRAFDGRTFSPLEPETCAVGEVQGARAPGGRAGEVGGALAVFRVDKGETCAVCLEPLDGPLLTIMCRHTFHARCLGRWGDGACPVCRGRQAGAFVDHEAAAARALGGLAAHAAGDSQCQQCGRTDDLWICLVCGSVGCGRYAAGHAKDHFGQSAHPYAMKIDSQAVWDYAGDGYVHRVLQAAEDGKLVALEQAGDAPEKHGDDEEAGQAAALLAAQLASLRDHHAAEMQAQARELRAQAARHAEALAAEHARGLAAEQAEHRRVVEEMRAGWAAERARLEAQCARARGLAEEGQRRLDEERAISKALLERQDEAEVREKAMMARVDELTEHVRDLTFFISTQEALAKPGADELQGASIVAPPPPPQQQQQQQRKPRTSGKRRIPR</sequence>
<dbReference type="GO" id="GO:0005737">
    <property type="term" value="C:cytoplasm"/>
    <property type="evidence" value="ECO:0007669"/>
    <property type="project" value="TreeGrafter"/>
</dbReference>
<dbReference type="PROSITE" id="PS50089">
    <property type="entry name" value="ZF_RING_2"/>
    <property type="match status" value="1"/>
</dbReference>
<dbReference type="InterPro" id="IPR013083">
    <property type="entry name" value="Znf_RING/FYVE/PHD"/>
</dbReference>
<feature type="domain" description="UBP-type" evidence="7">
    <location>
        <begin position="212"/>
        <end position="322"/>
    </location>
</feature>
<evidence type="ECO:0000256" key="4">
    <source>
        <dbReference type="PROSITE-ProRule" id="PRU00502"/>
    </source>
</evidence>
<evidence type="ECO:0000256" key="2">
    <source>
        <dbReference type="ARBA" id="ARBA00022771"/>
    </source>
</evidence>
<comment type="caution">
    <text evidence="8">The sequence shown here is derived from an EMBL/GenBank/DDBJ whole genome shotgun (WGS) entry which is preliminary data.</text>
</comment>
<dbReference type="GO" id="GO:0008270">
    <property type="term" value="F:zinc ion binding"/>
    <property type="evidence" value="ECO:0007669"/>
    <property type="project" value="UniProtKB-KW"/>
</dbReference>
<keyword evidence="1" id="KW-0479">Metal-binding</keyword>
<evidence type="ECO:0008006" key="10">
    <source>
        <dbReference type="Google" id="ProtNLM"/>
    </source>
</evidence>
<evidence type="ECO:0000256" key="3">
    <source>
        <dbReference type="ARBA" id="ARBA00022833"/>
    </source>
</evidence>
<dbReference type="SMART" id="SM00184">
    <property type="entry name" value="RING"/>
    <property type="match status" value="1"/>
</dbReference>
<evidence type="ECO:0000313" key="8">
    <source>
        <dbReference type="EMBL" id="KAJ1724686.1"/>
    </source>
</evidence>
<evidence type="ECO:0000313" key="9">
    <source>
        <dbReference type="Proteomes" id="UP001149813"/>
    </source>
</evidence>
<dbReference type="InterPro" id="IPR011422">
    <property type="entry name" value="BRAP2/ETP1_RRM"/>
</dbReference>
<dbReference type="GO" id="GO:0061630">
    <property type="term" value="F:ubiquitin protein ligase activity"/>
    <property type="evidence" value="ECO:0007669"/>
    <property type="project" value="TreeGrafter"/>
</dbReference>
<dbReference type="InterPro" id="IPR001607">
    <property type="entry name" value="Znf_UBP"/>
</dbReference>
<dbReference type="PROSITE" id="PS50271">
    <property type="entry name" value="ZF_UBP"/>
    <property type="match status" value="1"/>
</dbReference>
<evidence type="ECO:0000256" key="5">
    <source>
        <dbReference type="SAM" id="MobiDB-lite"/>
    </source>
</evidence>
<dbReference type="InterPro" id="IPR047243">
    <property type="entry name" value="RING-H2_BRAP2"/>
</dbReference>
<proteinExistence type="predicted"/>
<dbReference type="PANTHER" id="PTHR24007">
    <property type="entry name" value="BRCA1-ASSOCIATED PROTEIN"/>
    <property type="match status" value="1"/>
</dbReference>
<dbReference type="Pfam" id="PF07576">
    <property type="entry name" value="BRAP2"/>
    <property type="match status" value="1"/>
</dbReference>
<evidence type="ECO:0000259" key="6">
    <source>
        <dbReference type="PROSITE" id="PS50089"/>
    </source>
</evidence>
<dbReference type="GO" id="GO:0007265">
    <property type="term" value="P:Ras protein signal transduction"/>
    <property type="evidence" value="ECO:0007669"/>
    <property type="project" value="TreeGrafter"/>
</dbReference>
<dbReference type="CDD" id="cd16457">
    <property type="entry name" value="RING-H2_BRAP2"/>
    <property type="match status" value="1"/>
</dbReference>
<evidence type="ECO:0000256" key="1">
    <source>
        <dbReference type="ARBA" id="ARBA00022723"/>
    </source>
</evidence>
<dbReference type="Pfam" id="PF13923">
    <property type="entry name" value="zf-C3HC4_2"/>
    <property type="match status" value="1"/>
</dbReference>
<dbReference type="InterPro" id="IPR001841">
    <property type="entry name" value="Znf_RING"/>
</dbReference>
<keyword evidence="3" id="KW-0862">Zinc</keyword>
<dbReference type="SUPFAM" id="SSF57850">
    <property type="entry name" value="RING/U-box"/>
    <property type="match status" value="1"/>
</dbReference>
<feature type="compositionally biased region" description="Basic residues" evidence="5">
    <location>
        <begin position="501"/>
        <end position="513"/>
    </location>
</feature>
<organism evidence="8 9">
    <name type="scientific">Coemansia erecta</name>
    <dbReference type="NCBI Taxonomy" id="147472"/>
    <lineage>
        <taxon>Eukaryota</taxon>
        <taxon>Fungi</taxon>
        <taxon>Fungi incertae sedis</taxon>
        <taxon>Zoopagomycota</taxon>
        <taxon>Kickxellomycotina</taxon>
        <taxon>Kickxellomycetes</taxon>
        <taxon>Kickxellales</taxon>
        <taxon>Kickxellaceae</taxon>
        <taxon>Coemansia</taxon>
    </lineage>
</organism>
<dbReference type="Pfam" id="PF02148">
    <property type="entry name" value="zf-UBP"/>
    <property type="match status" value="1"/>
</dbReference>
<keyword evidence="2 4" id="KW-0863">Zinc-finger</keyword>
<dbReference type="GO" id="GO:0016567">
    <property type="term" value="P:protein ubiquitination"/>
    <property type="evidence" value="ECO:0007669"/>
    <property type="project" value="TreeGrafter"/>
</dbReference>
<reference evidence="8" key="1">
    <citation type="submission" date="2022-07" db="EMBL/GenBank/DDBJ databases">
        <title>Phylogenomic reconstructions and comparative analyses of Kickxellomycotina fungi.</title>
        <authorList>
            <person name="Reynolds N.K."/>
            <person name="Stajich J.E."/>
            <person name="Barry K."/>
            <person name="Grigoriev I.V."/>
            <person name="Crous P."/>
            <person name="Smith M.E."/>
        </authorList>
    </citation>
    <scope>NUCLEOTIDE SEQUENCE</scope>
    <source>
        <strain evidence="8">NBRC 32514</strain>
    </source>
</reference>
<dbReference type="PANTHER" id="PTHR24007:SF7">
    <property type="entry name" value="BRCA1-ASSOCIATED PROTEIN"/>
    <property type="match status" value="1"/>
</dbReference>